<accession>A0A9X1L6M7</accession>
<proteinExistence type="predicted"/>
<dbReference type="Proteomes" id="UP001139286">
    <property type="component" value="Unassembled WGS sequence"/>
</dbReference>
<comment type="caution">
    <text evidence="1">The sequence shown here is derived from an EMBL/GenBank/DDBJ whole genome shotgun (WGS) entry which is preliminary data.</text>
</comment>
<keyword evidence="2" id="KW-1185">Reference proteome</keyword>
<dbReference type="Pfam" id="PF12888">
    <property type="entry name" value="Lipid_bd"/>
    <property type="match status" value="1"/>
</dbReference>
<sequence length="159" mass="17592">MLVSSIVSCDQVESIPDENGIVVDEIDGGWWIIALDPDGTTPAYGGDYQKIDIYNTSENDNTFWLDDHGSWMELKAKATLDLEALTFSSDVNTPELYTDGTVTITNGVITKDSYTTATGTVVDAIMFEAEFSWDPGTVYIFKGHQSTAKVDDLYPTYYE</sequence>
<reference evidence="1" key="1">
    <citation type="submission" date="2021-10" db="EMBL/GenBank/DDBJ databases">
        <title>Tamlana sargassums sp. nov., and Tamlana laminarinivorans sp. nov., two new bacteria isolated from the brown alga.</title>
        <authorList>
            <person name="Li J."/>
        </authorList>
    </citation>
    <scope>NUCLEOTIDE SEQUENCE</scope>
    <source>
        <strain evidence="1">62-3</strain>
    </source>
</reference>
<evidence type="ECO:0000313" key="1">
    <source>
        <dbReference type="EMBL" id="MCB4807739.1"/>
    </source>
</evidence>
<dbReference type="Gene3D" id="2.40.128.220">
    <property type="match status" value="1"/>
</dbReference>
<evidence type="ECO:0000313" key="2">
    <source>
        <dbReference type="Proteomes" id="UP001139286"/>
    </source>
</evidence>
<protein>
    <submittedName>
        <fullName evidence="1">Uncharacterized protein</fullName>
    </submittedName>
</protein>
<dbReference type="EMBL" id="JAJAPX010000002">
    <property type="protein sequence ID" value="MCB4807739.1"/>
    <property type="molecule type" value="Genomic_DNA"/>
</dbReference>
<organism evidence="1 2">
    <name type="scientific">Neotamlana sargassicola</name>
    <dbReference type="NCBI Taxonomy" id="2883125"/>
    <lineage>
        <taxon>Bacteria</taxon>
        <taxon>Pseudomonadati</taxon>
        <taxon>Bacteroidota</taxon>
        <taxon>Flavobacteriia</taxon>
        <taxon>Flavobacteriales</taxon>
        <taxon>Flavobacteriaceae</taxon>
        <taxon>Neotamlana</taxon>
    </lineage>
</organism>
<dbReference type="InterPro" id="IPR024404">
    <property type="entry name" value="Lipid-bd_put"/>
</dbReference>
<name>A0A9X1L6M7_9FLAO</name>
<dbReference type="RefSeq" id="WP_226695191.1">
    <property type="nucleotide sequence ID" value="NZ_JAJAPX010000002.1"/>
</dbReference>
<dbReference type="InterPro" id="IPR038668">
    <property type="entry name" value="Lipid-bd_sf"/>
</dbReference>
<dbReference type="AlphaFoldDB" id="A0A9X1L6M7"/>
<gene>
    <name evidence="1" type="ORF">LG651_05710</name>
</gene>